<comment type="caution">
    <text evidence="10">The sequence shown here is derived from an EMBL/GenBank/DDBJ whole genome shotgun (WGS) entry which is preliminary data.</text>
</comment>
<feature type="transmembrane region" description="Helical" evidence="9">
    <location>
        <begin position="186"/>
        <end position="207"/>
    </location>
</feature>
<keyword evidence="6 9" id="KW-0812">Transmembrane</keyword>
<evidence type="ECO:0000256" key="6">
    <source>
        <dbReference type="ARBA" id="ARBA00022692"/>
    </source>
</evidence>
<protein>
    <submittedName>
        <fullName evidence="10">PTS system mannose/fructose/sorbose family transporter subunit IID</fullName>
    </submittedName>
</protein>
<evidence type="ECO:0000256" key="8">
    <source>
        <dbReference type="ARBA" id="ARBA00023136"/>
    </source>
</evidence>
<keyword evidence="11" id="KW-1185">Reference proteome</keyword>
<evidence type="ECO:0000256" key="1">
    <source>
        <dbReference type="ARBA" id="ARBA00004651"/>
    </source>
</evidence>
<dbReference type="Pfam" id="PF03613">
    <property type="entry name" value="EIID-AGA"/>
    <property type="match status" value="1"/>
</dbReference>
<dbReference type="RefSeq" id="WP_154505179.1">
    <property type="nucleotide sequence ID" value="NZ_VUMN01000022.1"/>
</dbReference>
<keyword evidence="4" id="KW-0762">Sugar transport</keyword>
<dbReference type="InterPro" id="IPR050303">
    <property type="entry name" value="GatZ_KbaZ_carbometab"/>
</dbReference>
<dbReference type="PANTHER" id="PTHR32502:SF5">
    <property type="entry name" value="N-ACETYLGALACTOSAMINE PERMEASE IID COMPONENT-RELATED"/>
    <property type="match status" value="1"/>
</dbReference>
<name>A0A7X2NT90_9FIRM</name>
<reference evidence="10 11" key="1">
    <citation type="submission" date="2019-08" db="EMBL/GenBank/DDBJ databases">
        <title>In-depth cultivation of the pig gut microbiome towards novel bacterial diversity and tailored functional studies.</title>
        <authorList>
            <person name="Wylensek D."/>
            <person name="Hitch T.C.A."/>
            <person name="Clavel T."/>
        </authorList>
    </citation>
    <scope>NUCLEOTIDE SEQUENCE [LARGE SCALE GENOMIC DNA]</scope>
    <source>
        <strain evidence="10 11">Oil+RF-744-GAM-WT-6</strain>
    </source>
</reference>
<evidence type="ECO:0000256" key="2">
    <source>
        <dbReference type="ARBA" id="ARBA00022448"/>
    </source>
</evidence>
<evidence type="ECO:0000256" key="3">
    <source>
        <dbReference type="ARBA" id="ARBA00022475"/>
    </source>
</evidence>
<keyword evidence="5" id="KW-0598">Phosphotransferase system</keyword>
<evidence type="ECO:0000256" key="5">
    <source>
        <dbReference type="ARBA" id="ARBA00022683"/>
    </source>
</evidence>
<evidence type="ECO:0000256" key="4">
    <source>
        <dbReference type="ARBA" id="ARBA00022597"/>
    </source>
</evidence>
<proteinExistence type="predicted"/>
<keyword evidence="2" id="KW-0813">Transport</keyword>
<keyword evidence="8 9" id="KW-0472">Membrane</keyword>
<comment type="subcellular location">
    <subcellularLocation>
        <location evidence="1">Cell membrane</location>
        <topology evidence="1">Multi-pass membrane protein</topology>
    </subcellularLocation>
</comment>
<organism evidence="10 11">
    <name type="scientific">Stecheria intestinalis</name>
    <dbReference type="NCBI Taxonomy" id="2606630"/>
    <lineage>
        <taxon>Bacteria</taxon>
        <taxon>Bacillati</taxon>
        <taxon>Bacillota</taxon>
        <taxon>Erysipelotrichia</taxon>
        <taxon>Erysipelotrichales</taxon>
        <taxon>Erysipelotrichaceae</taxon>
        <taxon>Stecheria</taxon>
    </lineage>
</organism>
<dbReference type="EMBL" id="VUMN01000022">
    <property type="protein sequence ID" value="MSS59077.1"/>
    <property type="molecule type" value="Genomic_DNA"/>
</dbReference>
<feature type="transmembrane region" description="Helical" evidence="9">
    <location>
        <begin position="113"/>
        <end position="134"/>
    </location>
</feature>
<accession>A0A7X2NT90</accession>
<keyword evidence="3" id="KW-1003">Cell membrane</keyword>
<dbReference type="InterPro" id="IPR004704">
    <property type="entry name" value="PTS_IID_man"/>
</dbReference>
<feature type="transmembrane region" description="Helical" evidence="9">
    <location>
        <begin position="146"/>
        <end position="165"/>
    </location>
</feature>
<dbReference type="PROSITE" id="PS51108">
    <property type="entry name" value="PTS_EIID"/>
    <property type="match status" value="1"/>
</dbReference>
<dbReference type="GO" id="GO:0009401">
    <property type="term" value="P:phosphoenolpyruvate-dependent sugar phosphotransferase system"/>
    <property type="evidence" value="ECO:0007669"/>
    <property type="project" value="UniProtKB-KW"/>
</dbReference>
<sequence>MTEAKEKKTLTQKELNKTWWDWICWGQICYNWERLMGLGFCHTMTTAIQKLYGDNEAEKRAALTRHMEYYNTENTWGAIVPGIVCSLEEERANSGDVDADAIRNLKTALMGPLAGIGDTVTQSLVKVILLGVGIDMAKNGNPLGPILFVVLFSVYAIGVSRFLFFRGYKLGKESVVKLLSGGMVKRVTESLGVVGMAVLGALVAKNIGVVTPLDFHIGEMEIVMQDLLDSIIPKLIPLVIFLIVYRQLKKGKKPTTVMVYMMIASVILSLLGILA</sequence>
<dbReference type="Proteomes" id="UP000461880">
    <property type="component" value="Unassembled WGS sequence"/>
</dbReference>
<evidence type="ECO:0000313" key="11">
    <source>
        <dbReference type="Proteomes" id="UP000461880"/>
    </source>
</evidence>
<dbReference type="GO" id="GO:0005886">
    <property type="term" value="C:plasma membrane"/>
    <property type="evidence" value="ECO:0007669"/>
    <property type="project" value="UniProtKB-SubCell"/>
</dbReference>
<gene>
    <name evidence="10" type="ORF">FYJ51_09210</name>
</gene>
<feature type="transmembrane region" description="Helical" evidence="9">
    <location>
        <begin position="227"/>
        <end position="245"/>
    </location>
</feature>
<feature type="transmembrane region" description="Helical" evidence="9">
    <location>
        <begin position="257"/>
        <end position="274"/>
    </location>
</feature>
<evidence type="ECO:0000256" key="9">
    <source>
        <dbReference type="SAM" id="Phobius"/>
    </source>
</evidence>
<evidence type="ECO:0000313" key="10">
    <source>
        <dbReference type="EMBL" id="MSS59077.1"/>
    </source>
</evidence>
<evidence type="ECO:0000256" key="7">
    <source>
        <dbReference type="ARBA" id="ARBA00022989"/>
    </source>
</evidence>
<keyword evidence="7 9" id="KW-1133">Transmembrane helix</keyword>
<dbReference type="PANTHER" id="PTHR32502">
    <property type="entry name" value="N-ACETYLGALACTOSAMINE PERMEASE II COMPONENT-RELATED"/>
    <property type="match status" value="1"/>
</dbReference>
<dbReference type="AlphaFoldDB" id="A0A7X2NT90"/>